<reference evidence="1 2" key="1">
    <citation type="submission" date="2021-03" db="EMBL/GenBank/DDBJ databases">
        <title>Genomic Encyclopedia of Type Strains, Phase IV (KMG-IV): sequencing the most valuable type-strain genomes for metagenomic binning, comparative biology and taxonomic classification.</title>
        <authorList>
            <person name="Goeker M."/>
        </authorList>
    </citation>
    <scope>NUCLEOTIDE SEQUENCE [LARGE SCALE GENOMIC DNA]</scope>
    <source>
        <strain evidence="1 2">DSM 40499</strain>
    </source>
</reference>
<dbReference type="EMBL" id="JAGGLP010000065">
    <property type="protein sequence ID" value="MBP2056787.1"/>
    <property type="molecule type" value="Genomic_DNA"/>
</dbReference>
<protein>
    <submittedName>
        <fullName evidence="1">Uncharacterized protein</fullName>
    </submittedName>
</protein>
<dbReference type="Proteomes" id="UP001519309">
    <property type="component" value="Unassembled WGS sequence"/>
</dbReference>
<evidence type="ECO:0000313" key="1">
    <source>
        <dbReference type="EMBL" id="MBP2056787.1"/>
    </source>
</evidence>
<accession>A0ABS4MAT2</accession>
<proteinExistence type="predicted"/>
<gene>
    <name evidence="1" type="ORF">J2Z21_009806</name>
</gene>
<sequence>MCAGSCLLATGRLTEVAVTEHNGLRPFRSFAAIRHPEASYDEVTGIGQGDAGCLNLNS</sequence>
<comment type="caution">
    <text evidence="1">The sequence shown here is derived from an EMBL/GenBank/DDBJ whole genome shotgun (WGS) entry which is preliminary data.</text>
</comment>
<evidence type="ECO:0000313" key="2">
    <source>
        <dbReference type="Proteomes" id="UP001519309"/>
    </source>
</evidence>
<organism evidence="1 2">
    <name type="scientific">Streptomyces griseochromogenes</name>
    <dbReference type="NCBI Taxonomy" id="68214"/>
    <lineage>
        <taxon>Bacteria</taxon>
        <taxon>Bacillati</taxon>
        <taxon>Actinomycetota</taxon>
        <taxon>Actinomycetes</taxon>
        <taxon>Kitasatosporales</taxon>
        <taxon>Streptomycetaceae</taxon>
        <taxon>Streptomyces</taxon>
    </lineage>
</organism>
<dbReference type="RefSeq" id="WP_159400006.1">
    <property type="nucleotide sequence ID" value="NZ_CP016279.1"/>
</dbReference>
<keyword evidence="2" id="KW-1185">Reference proteome</keyword>
<name>A0ABS4MAT2_9ACTN</name>